<reference evidence="1 2" key="1">
    <citation type="journal article" date="2023" name="Sci. Data">
        <title>Genome assembly of the Korean intertidal mud-creeper Batillaria attramentaria.</title>
        <authorList>
            <person name="Patra A.K."/>
            <person name="Ho P.T."/>
            <person name="Jun S."/>
            <person name="Lee S.J."/>
            <person name="Kim Y."/>
            <person name="Won Y.J."/>
        </authorList>
    </citation>
    <scope>NUCLEOTIDE SEQUENCE [LARGE SCALE GENOMIC DNA]</scope>
    <source>
        <strain evidence="1">Wonlab-2016</strain>
    </source>
</reference>
<dbReference type="EMBL" id="JACVVK020000017">
    <property type="protein sequence ID" value="KAK7504020.1"/>
    <property type="molecule type" value="Genomic_DNA"/>
</dbReference>
<gene>
    <name evidence="1" type="ORF">BaRGS_00004752</name>
</gene>
<evidence type="ECO:0000313" key="2">
    <source>
        <dbReference type="Proteomes" id="UP001519460"/>
    </source>
</evidence>
<comment type="caution">
    <text evidence="1">The sequence shown here is derived from an EMBL/GenBank/DDBJ whole genome shotgun (WGS) entry which is preliminary data.</text>
</comment>
<evidence type="ECO:0000313" key="1">
    <source>
        <dbReference type="EMBL" id="KAK7504020.1"/>
    </source>
</evidence>
<proteinExistence type="predicted"/>
<accession>A0ABD0LWK9</accession>
<protein>
    <submittedName>
        <fullName evidence="1">Uncharacterized protein</fullName>
    </submittedName>
</protein>
<organism evidence="1 2">
    <name type="scientific">Batillaria attramentaria</name>
    <dbReference type="NCBI Taxonomy" id="370345"/>
    <lineage>
        <taxon>Eukaryota</taxon>
        <taxon>Metazoa</taxon>
        <taxon>Spiralia</taxon>
        <taxon>Lophotrochozoa</taxon>
        <taxon>Mollusca</taxon>
        <taxon>Gastropoda</taxon>
        <taxon>Caenogastropoda</taxon>
        <taxon>Sorbeoconcha</taxon>
        <taxon>Cerithioidea</taxon>
        <taxon>Batillariidae</taxon>
        <taxon>Batillaria</taxon>
    </lineage>
</organism>
<dbReference type="Proteomes" id="UP001519460">
    <property type="component" value="Unassembled WGS sequence"/>
</dbReference>
<name>A0ABD0LWK9_9CAEN</name>
<keyword evidence="2" id="KW-1185">Reference proteome</keyword>
<sequence>MAAVLQNNGHTVTKKAALLQDGRSVRPLHSHIDSNLLPLAVSSHPATCTLQSNPSPLRPLVYQPQLDHTAATMHAHLRLPVIPEIYQQVHRGFDELSGAG</sequence>
<dbReference type="AlphaFoldDB" id="A0ABD0LWK9"/>